<name>A0A077RPD7_WHEAT</name>
<protein>
    <submittedName>
        <fullName evidence="2">Uncharacterized protein</fullName>
    </submittedName>
</protein>
<dbReference type="EMBL" id="HG670306">
    <property type="protein sequence ID" value="CDM80645.1"/>
    <property type="molecule type" value="Genomic_DNA"/>
</dbReference>
<proteinExistence type="predicted"/>
<feature type="compositionally biased region" description="Acidic residues" evidence="1">
    <location>
        <begin position="264"/>
        <end position="274"/>
    </location>
</feature>
<feature type="compositionally biased region" description="Low complexity" evidence="1">
    <location>
        <begin position="1"/>
        <end position="23"/>
    </location>
</feature>
<feature type="region of interest" description="Disordered" evidence="1">
    <location>
        <begin position="185"/>
        <end position="210"/>
    </location>
</feature>
<feature type="region of interest" description="Disordered" evidence="1">
    <location>
        <begin position="259"/>
        <end position="350"/>
    </location>
</feature>
<feature type="compositionally biased region" description="Low complexity" evidence="1">
    <location>
        <begin position="295"/>
        <end position="306"/>
    </location>
</feature>
<dbReference type="HOGENOM" id="CLU_981466_0_0_1"/>
<feature type="region of interest" description="Disordered" evidence="1">
    <location>
        <begin position="1"/>
        <end position="35"/>
    </location>
</feature>
<gene>
    <name evidence="2" type="ORF">TRAES_3BF035800010CFD_c1</name>
</gene>
<feature type="compositionally biased region" description="Low complexity" evidence="1">
    <location>
        <begin position="278"/>
        <end position="287"/>
    </location>
</feature>
<feature type="compositionally biased region" description="Basic residues" evidence="1">
    <location>
        <begin position="328"/>
        <end position="350"/>
    </location>
</feature>
<evidence type="ECO:0000313" key="2">
    <source>
        <dbReference type="EMBL" id="CDM80645.1"/>
    </source>
</evidence>
<feature type="region of interest" description="Disordered" evidence="1">
    <location>
        <begin position="129"/>
        <end position="163"/>
    </location>
</feature>
<sequence length="350" mass="39182">MGLFSSSGSKSKGKAPVVPFPAEFTPPPPAPARRQRQRVNVPVHQAEWHWCHRVPLPYPEMTLPHGWHLDPERIPVPVAPRLARTHAEEVRRRRALLPLEQRRDEAYAFDSPNWARWFAFEHEEARRRSVRERLPGGPCGRLPGERGGQAAQGGGGRRGRGSVRGDMGQAMALFAAGDYVVPPVASSSPPRRLVKADLEPQPEPQPGSIASFSWTGVVREWVSAPPVWMEATLAQEAAYLEHWRQRRLAEERRQGEYEEMLERDLEEEAREAEEEARQAAAAQAAAQPPAPELPPADTTPAGTDTPGLRRRCMGHGVPLGRPSADAHRPHRPRGRRRQRRLRCARQRAAS</sequence>
<dbReference type="AlphaFoldDB" id="A0A077RPD7"/>
<evidence type="ECO:0000256" key="1">
    <source>
        <dbReference type="SAM" id="MobiDB-lite"/>
    </source>
</evidence>
<feature type="compositionally biased region" description="Gly residues" evidence="1">
    <location>
        <begin position="145"/>
        <end position="156"/>
    </location>
</feature>
<accession>A0A077RPD7</accession>
<organism evidence="2">
    <name type="scientific">Triticum aestivum</name>
    <name type="common">Wheat</name>
    <dbReference type="NCBI Taxonomy" id="4565"/>
    <lineage>
        <taxon>Eukaryota</taxon>
        <taxon>Viridiplantae</taxon>
        <taxon>Streptophyta</taxon>
        <taxon>Embryophyta</taxon>
        <taxon>Tracheophyta</taxon>
        <taxon>Spermatophyta</taxon>
        <taxon>Magnoliopsida</taxon>
        <taxon>Liliopsida</taxon>
        <taxon>Poales</taxon>
        <taxon>Poaceae</taxon>
        <taxon>BOP clade</taxon>
        <taxon>Pooideae</taxon>
        <taxon>Triticodae</taxon>
        <taxon>Triticeae</taxon>
        <taxon>Triticinae</taxon>
        <taxon>Triticum</taxon>
    </lineage>
</organism>
<reference evidence="2" key="1">
    <citation type="journal article" date="2014" name="Science">
        <title>Structural and functional partitioning of bread wheat chromosome 3B.</title>
        <authorList>
            <person name="Choulet F."/>
            <person name="Alberti A."/>
            <person name="Theil S."/>
            <person name="Glover N."/>
            <person name="Barbe V."/>
            <person name="Daron J."/>
            <person name="Pingault L."/>
            <person name="Sourdille P."/>
            <person name="Couloux A."/>
            <person name="Paux E."/>
            <person name="Leroy P."/>
            <person name="Mangenot S."/>
            <person name="Guilhot N."/>
            <person name="Le Gouis J."/>
            <person name="Balfourier F."/>
            <person name="Alaux M."/>
            <person name="Jamilloux V."/>
            <person name="Poulain J."/>
            <person name="Durand C."/>
            <person name="Bellec A."/>
            <person name="Gaspin C."/>
            <person name="Safar J."/>
            <person name="Dolezel J."/>
            <person name="Rogers J."/>
            <person name="Vandepoele K."/>
            <person name="Aury J.M."/>
            <person name="Mayer K."/>
            <person name="Berges H."/>
            <person name="Quesneville H."/>
            <person name="Wincker P."/>
            <person name="Feuillet C."/>
        </authorList>
    </citation>
    <scope>NUCLEOTIDE SEQUENCE</scope>
</reference>